<dbReference type="GO" id="GO:0044038">
    <property type="term" value="P:cell wall macromolecule biosynthetic process"/>
    <property type="evidence" value="ECO:0007669"/>
    <property type="project" value="InterPro"/>
</dbReference>
<feature type="transmembrane region" description="Helical" evidence="14">
    <location>
        <begin position="135"/>
        <end position="154"/>
    </location>
</feature>
<feature type="domain" description="Arabinofuranosyltransferase AftA N-terminal" evidence="16">
    <location>
        <begin position="60"/>
        <end position="496"/>
    </location>
</feature>
<comment type="subcellular location">
    <subcellularLocation>
        <location evidence="1">Cell membrane</location>
        <topology evidence="1">Multi-pass membrane protein</topology>
    </subcellularLocation>
</comment>
<comment type="catalytic activity">
    <reaction evidence="12">
        <text>Adds an alpha-D-arabinofuranosyl group from trans,octacis-decaprenylphospho-beta-D-arabinofuranose at the 5-O-position of the eighth, tenth and twelfth galactofuranose unit of the galactofuranan chain of [beta-D-galactofuranosyl-(1-&gt;5)-beta-D-galactofuranosyl-(1-&gt;6)]14-beta-D-galactofuranosyl-(1-&gt;5)-beta-D-galactofuranosyl-(1-&gt;4)-alpha-L-rhamnopyranosyl-(1-&gt;3)-N-acetyl-alpha-D-glucosaminyl-diphospho-trans,octacis-decaprenol.</text>
        <dbReference type="EC" id="2.4.2.46"/>
    </reaction>
</comment>
<feature type="transmembrane region" description="Helical" evidence="14">
    <location>
        <begin position="297"/>
        <end position="326"/>
    </location>
</feature>
<name>A0A2N6T6A9_9CORY</name>
<reference evidence="17 18" key="1">
    <citation type="submission" date="2017-09" db="EMBL/GenBank/DDBJ databases">
        <title>Bacterial strain isolated from the female urinary microbiota.</title>
        <authorList>
            <person name="Thomas-White K."/>
            <person name="Kumar N."/>
            <person name="Forster S."/>
            <person name="Putonti C."/>
            <person name="Lawley T."/>
            <person name="Wolfe A.J."/>
        </authorList>
    </citation>
    <scope>NUCLEOTIDE SEQUENCE [LARGE SCALE GENOMIC DNA]</scope>
    <source>
        <strain evidence="17 18">UMB0792</strain>
    </source>
</reference>
<accession>A0A2N6T6A9</accession>
<dbReference type="UniPathway" id="UPA00963"/>
<dbReference type="Pfam" id="PF12250">
    <property type="entry name" value="AftA_N"/>
    <property type="match status" value="1"/>
</dbReference>
<feature type="transmembrane region" description="Helical" evidence="14">
    <location>
        <begin position="266"/>
        <end position="285"/>
    </location>
</feature>
<evidence type="ECO:0000256" key="7">
    <source>
        <dbReference type="ARBA" id="ARBA00022679"/>
    </source>
</evidence>
<evidence type="ECO:0000256" key="6">
    <source>
        <dbReference type="ARBA" id="ARBA00022475"/>
    </source>
</evidence>
<dbReference type="AlphaFoldDB" id="A0A2N6T6A9"/>
<evidence type="ECO:0000256" key="12">
    <source>
        <dbReference type="ARBA" id="ARBA00034030"/>
    </source>
</evidence>
<feature type="transmembrane region" description="Helical" evidence="14">
    <location>
        <begin position="389"/>
        <end position="408"/>
    </location>
</feature>
<feature type="transmembrane region" description="Helical" evidence="14">
    <location>
        <begin position="90"/>
        <end position="115"/>
    </location>
</feature>
<dbReference type="RefSeq" id="WP_102723681.1">
    <property type="nucleotide sequence ID" value="NZ_PNHG01000004.1"/>
</dbReference>
<keyword evidence="8 14" id="KW-0812">Transmembrane</keyword>
<keyword evidence="7" id="KW-0808">Transferase</keyword>
<dbReference type="Pfam" id="PF12249">
    <property type="entry name" value="AftA_C"/>
    <property type="match status" value="1"/>
</dbReference>
<feature type="transmembrane region" description="Helical" evidence="14">
    <location>
        <begin position="242"/>
        <end position="261"/>
    </location>
</feature>
<evidence type="ECO:0000313" key="17">
    <source>
        <dbReference type="EMBL" id="PMC64874.1"/>
    </source>
</evidence>
<evidence type="ECO:0000259" key="15">
    <source>
        <dbReference type="Pfam" id="PF12249"/>
    </source>
</evidence>
<feature type="transmembrane region" description="Helical" evidence="14">
    <location>
        <begin position="443"/>
        <end position="464"/>
    </location>
</feature>
<evidence type="ECO:0000256" key="3">
    <source>
        <dbReference type="ARBA" id="ARBA00009655"/>
    </source>
</evidence>
<evidence type="ECO:0000256" key="4">
    <source>
        <dbReference type="ARBA" id="ARBA00012037"/>
    </source>
</evidence>
<dbReference type="InterPro" id="IPR020959">
    <property type="entry name" value="ArabinofuranosylTrfase_AftA_C"/>
</dbReference>
<evidence type="ECO:0000256" key="9">
    <source>
        <dbReference type="ARBA" id="ARBA00022989"/>
    </source>
</evidence>
<sequence>MTVRPEDNNEPLDTAEGGIAVADSDAAEPGTKTKTKDREKPHFQAFAPDPVSTSSAIVRFVVAAVAGGFLALLAFFVLKRVTLAAFNVSMVTRALATAGSLLVLIVVTFLLWLWIQDRSSSKKRPTWRRLLTEAVCGLAPAGLVVSSVAIPLSATKLYLDGIQVDQGFRIQFLTRMTETMSNQDMNYVDLPSFYPIGWFWLGGRMANVLNMPGWEVYQPWALVSLAAAGSALVPLWRKLTGSLPAATSIALVTTAVILTMVPEEPYAAVVAMGVPAAAVLGYRAMYGSWTSTIAVSLYLGASACFYTLYTGIMAATMIAFAFIAFIAMGRGKRTLTPFVHLFVMGVGSICIALLAWGPYLRALFTASEEVSSAAQHFLPSQGTTVPLPFFHLTLVGVLCFVGLLYIIVRHREPEFTALGIATAVCYVWVVASMVITLVGTTLLGFRVEVLIAVLLSTTGVLALIDLRLTGVTRLYPTGLSERTNRTLTGVFHVGLALAMLSYAQQIPDKNEVFLDQAYTDTNGDGQRADRRESDVGRYYGQMHEFIQEQGYNPVETVLFTDEINFLAYHPYHGFNAFTSHYANPLGQFVARNELIAQWAHDSYEQLQDPKAMTAAIDAAPWRAPDVFIFRGSEKDQDAPWKTHVAHDIFPSEPNIRYQGLFFNPDAFDSADWTTKQFGPFVVVVRNR</sequence>
<dbReference type="InterPro" id="IPR020963">
    <property type="entry name" value="ArabinofuranosylTrfase_AftA_N"/>
</dbReference>
<evidence type="ECO:0000256" key="5">
    <source>
        <dbReference type="ARBA" id="ARBA00020482"/>
    </source>
</evidence>
<feature type="transmembrane region" description="Helical" evidence="14">
    <location>
        <begin position="415"/>
        <end position="437"/>
    </location>
</feature>
<evidence type="ECO:0000256" key="13">
    <source>
        <dbReference type="SAM" id="MobiDB-lite"/>
    </source>
</evidence>
<keyword evidence="18" id="KW-1185">Reference proteome</keyword>
<feature type="transmembrane region" description="Helical" evidence="14">
    <location>
        <begin position="56"/>
        <end position="78"/>
    </location>
</feature>
<dbReference type="Proteomes" id="UP000235836">
    <property type="component" value="Unassembled WGS sequence"/>
</dbReference>
<dbReference type="EMBL" id="PNHG01000004">
    <property type="protein sequence ID" value="PMC64874.1"/>
    <property type="molecule type" value="Genomic_DNA"/>
</dbReference>
<evidence type="ECO:0000256" key="2">
    <source>
        <dbReference type="ARBA" id="ARBA00004776"/>
    </source>
</evidence>
<comment type="similarity">
    <text evidence="3">Belongs to the glycosyltransferase 85 family.</text>
</comment>
<evidence type="ECO:0000256" key="14">
    <source>
        <dbReference type="SAM" id="Phobius"/>
    </source>
</evidence>
<comment type="pathway">
    <text evidence="2">Cell wall biogenesis; cell wall polysaccharide biosynthesis.</text>
</comment>
<evidence type="ECO:0000256" key="8">
    <source>
        <dbReference type="ARBA" id="ARBA00022692"/>
    </source>
</evidence>
<dbReference type="GO" id="GO:0005886">
    <property type="term" value="C:plasma membrane"/>
    <property type="evidence" value="ECO:0007669"/>
    <property type="project" value="UniProtKB-SubCell"/>
</dbReference>
<evidence type="ECO:0000256" key="10">
    <source>
        <dbReference type="ARBA" id="ARBA00023136"/>
    </source>
</evidence>
<protein>
    <recommendedName>
        <fullName evidence="5">Galactan 5-O-arabinofuranosyltransferase</fullName>
        <ecNumber evidence="4">2.4.2.46</ecNumber>
    </recommendedName>
    <alternativeName>
        <fullName evidence="11">Arabinofuranosyltransferase AftA</fullName>
    </alternativeName>
</protein>
<evidence type="ECO:0000259" key="16">
    <source>
        <dbReference type="Pfam" id="PF12250"/>
    </source>
</evidence>
<proteinExistence type="inferred from homology"/>
<feature type="region of interest" description="Disordered" evidence="13">
    <location>
        <begin position="1"/>
        <end position="42"/>
    </location>
</feature>
<keyword evidence="6" id="KW-1003">Cell membrane</keyword>
<feature type="domain" description="Arabinofuranosyltransferase AftA C-terminal" evidence="15">
    <location>
        <begin position="506"/>
        <end position="685"/>
    </location>
</feature>
<evidence type="ECO:0000256" key="1">
    <source>
        <dbReference type="ARBA" id="ARBA00004651"/>
    </source>
</evidence>
<evidence type="ECO:0000313" key="18">
    <source>
        <dbReference type="Proteomes" id="UP000235836"/>
    </source>
</evidence>
<gene>
    <name evidence="17" type="ORF">CJ203_04290</name>
</gene>
<dbReference type="GO" id="GO:0045227">
    <property type="term" value="P:capsule polysaccharide biosynthetic process"/>
    <property type="evidence" value="ECO:0007669"/>
    <property type="project" value="UniProtKB-UniPathway"/>
</dbReference>
<keyword evidence="9 14" id="KW-1133">Transmembrane helix</keyword>
<organism evidence="17 18">
    <name type="scientific">Corynebacterium tuscaniense</name>
    <dbReference type="NCBI Taxonomy" id="302449"/>
    <lineage>
        <taxon>Bacteria</taxon>
        <taxon>Bacillati</taxon>
        <taxon>Actinomycetota</taxon>
        <taxon>Actinomycetes</taxon>
        <taxon>Mycobacteriales</taxon>
        <taxon>Corynebacteriaceae</taxon>
        <taxon>Corynebacterium</taxon>
    </lineage>
</organism>
<evidence type="ECO:0000256" key="11">
    <source>
        <dbReference type="ARBA" id="ARBA00033184"/>
    </source>
</evidence>
<comment type="caution">
    <text evidence="17">The sequence shown here is derived from an EMBL/GenBank/DDBJ whole genome shotgun (WGS) entry which is preliminary data.</text>
</comment>
<feature type="transmembrane region" description="Helical" evidence="14">
    <location>
        <begin position="338"/>
        <end position="359"/>
    </location>
</feature>
<dbReference type="GO" id="GO:0016757">
    <property type="term" value="F:glycosyltransferase activity"/>
    <property type="evidence" value="ECO:0007669"/>
    <property type="project" value="InterPro"/>
</dbReference>
<dbReference type="EC" id="2.4.2.46" evidence="4"/>
<keyword evidence="10 14" id="KW-0472">Membrane</keyword>